<keyword evidence="3" id="KW-1185">Reference proteome</keyword>
<reference evidence="2 3" key="1">
    <citation type="journal article" date="2011" name="Stand. Genomic Sci.">
        <title>Non-contiguous finished genome sequence and contextual data of the filamentous soil bacterium Ktedonobacter racemifer type strain (SOSP1-21).</title>
        <authorList>
            <person name="Chang Y.J."/>
            <person name="Land M."/>
            <person name="Hauser L."/>
            <person name="Chertkov O."/>
            <person name="Del Rio T.G."/>
            <person name="Nolan M."/>
            <person name="Copeland A."/>
            <person name="Tice H."/>
            <person name="Cheng J.F."/>
            <person name="Lucas S."/>
            <person name="Han C."/>
            <person name="Goodwin L."/>
            <person name="Pitluck S."/>
            <person name="Ivanova N."/>
            <person name="Ovchinikova G."/>
            <person name="Pati A."/>
            <person name="Chen A."/>
            <person name="Palaniappan K."/>
            <person name="Mavromatis K."/>
            <person name="Liolios K."/>
            <person name="Brettin T."/>
            <person name="Fiebig A."/>
            <person name="Rohde M."/>
            <person name="Abt B."/>
            <person name="Goker M."/>
            <person name="Detter J.C."/>
            <person name="Woyke T."/>
            <person name="Bristow J."/>
            <person name="Eisen J.A."/>
            <person name="Markowitz V."/>
            <person name="Hugenholtz P."/>
            <person name="Kyrpides N.C."/>
            <person name="Klenk H.P."/>
            <person name="Lapidus A."/>
        </authorList>
    </citation>
    <scope>NUCLEOTIDE SEQUENCE [LARGE SCALE GENOMIC DNA]</scope>
    <source>
        <strain evidence="3">DSM 44963</strain>
    </source>
</reference>
<dbReference type="Proteomes" id="UP000004508">
    <property type="component" value="Unassembled WGS sequence"/>
</dbReference>
<dbReference type="AlphaFoldDB" id="D6TMK8"/>
<evidence type="ECO:0000313" key="3">
    <source>
        <dbReference type="Proteomes" id="UP000004508"/>
    </source>
</evidence>
<evidence type="ECO:0000256" key="1">
    <source>
        <dbReference type="SAM" id="Phobius"/>
    </source>
</evidence>
<feature type="transmembrane region" description="Helical" evidence="1">
    <location>
        <begin position="17"/>
        <end position="38"/>
    </location>
</feature>
<comment type="caution">
    <text evidence="2">The sequence shown here is derived from an EMBL/GenBank/DDBJ whole genome shotgun (WGS) entry which is preliminary data.</text>
</comment>
<dbReference type="InParanoid" id="D6TMK8"/>
<dbReference type="EMBL" id="ADVG01000002">
    <property type="protein sequence ID" value="EFH87008.1"/>
    <property type="molecule type" value="Genomic_DNA"/>
</dbReference>
<accession>D6TMK8</accession>
<proteinExistence type="predicted"/>
<evidence type="ECO:0000313" key="2">
    <source>
        <dbReference type="EMBL" id="EFH87008.1"/>
    </source>
</evidence>
<protein>
    <submittedName>
        <fullName evidence="2">Uncharacterized protein</fullName>
    </submittedName>
</protein>
<sequence length="103" mass="11360">MDATTAIASMNDTTHMLMTWTLVGLLLAWMIVFACLALRRGVKQVERAPMPSTTITPTPVSVAPKKLHVIAVQPVTPRPAYQAREQRIAHTQAVLFEHTSAVR</sequence>
<keyword evidence="1" id="KW-0812">Transmembrane</keyword>
<name>D6TMK8_KTERA</name>
<organism evidence="2 3">
    <name type="scientific">Ktedonobacter racemifer DSM 44963</name>
    <dbReference type="NCBI Taxonomy" id="485913"/>
    <lineage>
        <taxon>Bacteria</taxon>
        <taxon>Bacillati</taxon>
        <taxon>Chloroflexota</taxon>
        <taxon>Ktedonobacteria</taxon>
        <taxon>Ktedonobacterales</taxon>
        <taxon>Ktedonobacteraceae</taxon>
        <taxon>Ktedonobacter</taxon>
    </lineage>
</organism>
<keyword evidence="1" id="KW-1133">Transmembrane helix</keyword>
<gene>
    <name evidence="2" type="ORF">Krac_8329</name>
</gene>
<keyword evidence="1" id="KW-0472">Membrane</keyword>
<dbReference type="RefSeq" id="WP_007911786.1">
    <property type="nucleotide sequence ID" value="NZ_ADVG01000002.1"/>
</dbReference>